<dbReference type="AlphaFoldDB" id="A0A6B9ZQD6"/>
<dbReference type="KEGG" id="chih:GWR21_31235"/>
<name>A0A6B9ZQD6_9BACT</name>
<accession>A0A6B9ZQD6</accession>
<gene>
    <name evidence="1" type="ORF">GWR21_31235</name>
</gene>
<organism evidence="1 2">
    <name type="scientific">Chitinophaga agri</name>
    <dbReference type="NCBI Taxonomy" id="2703787"/>
    <lineage>
        <taxon>Bacteria</taxon>
        <taxon>Pseudomonadati</taxon>
        <taxon>Bacteroidota</taxon>
        <taxon>Chitinophagia</taxon>
        <taxon>Chitinophagales</taxon>
        <taxon>Chitinophagaceae</taxon>
        <taxon>Chitinophaga</taxon>
    </lineage>
</organism>
<protein>
    <submittedName>
        <fullName evidence="1">DUF928 domain-containing protein</fullName>
    </submittedName>
</protein>
<reference evidence="1 2" key="1">
    <citation type="submission" date="2020-01" db="EMBL/GenBank/DDBJ databases">
        <title>Complete genome sequence of Chitinophaga sp. H33E-04 isolated from quinoa roots.</title>
        <authorList>
            <person name="Weon H.-Y."/>
            <person name="Lee S.A."/>
        </authorList>
    </citation>
    <scope>NUCLEOTIDE SEQUENCE [LARGE SCALE GENOMIC DNA]</scope>
    <source>
        <strain evidence="1 2">H33E-04</strain>
    </source>
</reference>
<keyword evidence="2" id="KW-1185">Reference proteome</keyword>
<evidence type="ECO:0000313" key="1">
    <source>
        <dbReference type="EMBL" id="QHS63894.1"/>
    </source>
</evidence>
<proteinExistence type="predicted"/>
<dbReference type="EMBL" id="CP048113">
    <property type="protein sequence ID" value="QHS63894.1"/>
    <property type="molecule type" value="Genomic_DNA"/>
</dbReference>
<sequence>MNVYRILMTGLLLGILLPLRAQVTFSFMPEIQGRTVENIYKVRMGNPGARQTVNLVINVTEAKSGMVVNIRTAPFELLPGINTVPPGAIYNAAVSFGGSKIATVVSQSGFFPEGDYDYCFQLYEGSGHSGGILDEQCFSYNLQPFSSMQLIQPYDGDKICDKRPTLSWQPLVPAINGMMYRLLLVEVKEGQQRAEALRMNLAIINQRQIPLPMLIYPSLANQLQEGKKYAWQVSAYKNDLLLAESEMWDFTVECEKEPVEAQPDAYRSLDDLTKGNFYIARGQVLFAFNNTYAPANLQYTLQCLTKPDQAFKKLPTVKVGRGLNQISVALSEKNGLVDGYFYIMHVTLPSGETKQLRFIYKQPEE</sequence>
<evidence type="ECO:0000313" key="2">
    <source>
        <dbReference type="Proteomes" id="UP000476411"/>
    </source>
</evidence>
<dbReference type="RefSeq" id="WP_162335610.1">
    <property type="nucleotide sequence ID" value="NZ_CP048113.1"/>
</dbReference>
<dbReference type="Proteomes" id="UP000476411">
    <property type="component" value="Chromosome"/>
</dbReference>